<organism evidence="2 3">
    <name type="scientific">Undibacterium umbellatum</name>
    <dbReference type="NCBI Taxonomy" id="2762300"/>
    <lineage>
        <taxon>Bacteria</taxon>
        <taxon>Pseudomonadati</taxon>
        <taxon>Pseudomonadota</taxon>
        <taxon>Betaproteobacteria</taxon>
        <taxon>Burkholderiales</taxon>
        <taxon>Oxalobacteraceae</taxon>
        <taxon>Undibacterium</taxon>
    </lineage>
</organism>
<keyword evidence="3" id="KW-1185">Reference proteome</keyword>
<keyword evidence="1" id="KW-0472">Membrane</keyword>
<feature type="transmembrane region" description="Helical" evidence="1">
    <location>
        <begin position="59"/>
        <end position="81"/>
    </location>
</feature>
<evidence type="ECO:0008006" key="4">
    <source>
        <dbReference type="Google" id="ProtNLM"/>
    </source>
</evidence>
<feature type="transmembrane region" description="Helical" evidence="1">
    <location>
        <begin position="93"/>
        <end position="111"/>
    </location>
</feature>
<proteinExistence type="predicted"/>
<evidence type="ECO:0000313" key="2">
    <source>
        <dbReference type="EMBL" id="MBC3909729.1"/>
    </source>
</evidence>
<sequence>MTNSTEVQQDKHKYLFSWIRLTLFFCLMLYFLVRAIDYLHQAGCAQSPGAGMTIKSGDLGFISAGYQWLVMLQGAAIVATWPRVSKWRGLWRGFLFLVISFCLSIVLSVGYESHVAETCVRPDAAKHESNAADLSMTKLASDPRARI</sequence>
<dbReference type="EMBL" id="JACOFX010000011">
    <property type="protein sequence ID" value="MBC3909729.1"/>
    <property type="molecule type" value="Genomic_DNA"/>
</dbReference>
<dbReference type="RefSeq" id="WP_186955244.1">
    <property type="nucleotide sequence ID" value="NZ_JACOFX010000011.1"/>
</dbReference>
<accession>A0ABR6ZDM5</accession>
<evidence type="ECO:0000256" key="1">
    <source>
        <dbReference type="SAM" id="Phobius"/>
    </source>
</evidence>
<protein>
    <recommendedName>
        <fullName evidence="4">DUF202 domain-containing protein</fullName>
    </recommendedName>
</protein>
<keyword evidence="1" id="KW-0812">Transmembrane</keyword>
<comment type="caution">
    <text evidence="2">The sequence shown here is derived from an EMBL/GenBank/DDBJ whole genome shotgun (WGS) entry which is preliminary data.</text>
</comment>
<name>A0ABR6ZDM5_9BURK</name>
<gene>
    <name evidence="2" type="ORF">H8L47_19360</name>
</gene>
<keyword evidence="1" id="KW-1133">Transmembrane helix</keyword>
<feature type="transmembrane region" description="Helical" evidence="1">
    <location>
        <begin position="21"/>
        <end position="39"/>
    </location>
</feature>
<dbReference type="Proteomes" id="UP000646911">
    <property type="component" value="Unassembled WGS sequence"/>
</dbReference>
<evidence type="ECO:0000313" key="3">
    <source>
        <dbReference type="Proteomes" id="UP000646911"/>
    </source>
</evidence>
<reference evidence="2 3" key="1">
    <citation type="submission" date="2020-08" db="EMBL/GenBank/DDBJ databases">
        <title>Novel species isolated from subtropical streams in China.</title>
        <authorList>
            <person name="Lu H."/>
        </authorList>
    </citation>
    <scope>NUCLEOTIDE SEQUENCE [LARGE SCALE GENOMIC DNA]</scope>
    <source>
        <strain evidence="2 3">NL8W</strain>
    </source>
</reference>